<feature type="compositionally biased region" description="Polar residues" evidence="1">
    <location>
        <begin position="467"/>
        <end position="476"/>
    </location>
</feature>
<organism evidence="3 4">
    <name type="scientific">Aedes albopictus</name>
    <name type="common">Asian tiger mosquito</name>
    <name type="synonym">Stegomyia albopicta</name>
    <dbReference type="NCBI Taxonomy" id="7160"/>
    <lineage>
        <taxon>Eukaryota</taxon>
        <taxon>Metazoa</taxon>
        <taxon>Ecdysozoa</taxon>
        <taxon>Arthropoda</taxon>
        <taxon>Hexapoda</taxon>
        <taxon>Insecta</taxon>
        <taxon>Pterygota</taxon>
        <taxon>Neoptera</taxon>
        <taxon>Endopterygota</taxon>
        <taxon>Diptera</taxon>
        <taxon>Nematocera</taxon>
        <taxon>Culicoidea</taxon>
        <taxon>Culicidae</taxon>
        <taxon>Culicinae</taxon>
        <taxon>Aedini</taxon>
        <taxon>Aedes</taxon>
        <taxon>Stegomyia</taxon>
    </lineage>
</organism>
<dbReference type="InterPro" id="IPR005312">
    <property type="entry name" value="DUF1759"/>
</dbReference>
<dbReference type="InterPro" id="IPR043128">
    <property type="entry name" value="Rev_trsase/Diguanyl_cyclase"/>
</dbReference>
<dbReference type="InterPro" id="IPR036397">
    <property type="entry name" value="RNaseH_sf"/>
</dbReference>
<evidence type="ECO:0000313" key="3">
    <source>
        <dbReference type="EnsemblMetazoa" id="AALFPA23_016741.P24435"/>
    </source>
</evidence>
<dbReference type="Pfam" id="PF17921">
    <property type="entry name" value="Integrase_H2C2"/>
    <property type="match status" value="1"/>
</dbReference>
<dbReference type="EnsemblMetazoa" id="AALFPA23_016741.R24435">
    <property type="protein sequence ID" value="AALFPA23_016741.P24435"/>
    <property type="gene ID" value="AALFPA23_016741"/>
</dbReference>
<feature type="compositionally biased region" description="Low complexity" evidence="1">
    <location>
        <begin position="478"/>
        <end position="494"/>
    </location>
</feature>
<dbReference type="Gene3D" id="3.30.70.270">
    <property type="match status" value="1"/>
</dbReference>
<dbReference type="Gene3D" id="2.40.70.10">
    <property type="entry name" value="Acid Proteases"/>
    <property type="match status" value="1"/>
</dbReference>
<feature type="compositionally biased region" description="Pro residues" evidence="1">
    <location>
        <begin position="1817"/>
        <end position="1827"/>
    </location>
</feature>
<dbReference type="PROSITE" id="PS50994">
    <property type="entry name" value="INTEGRASE"/>
    <property type="match status" value="1"/>
</dbReference>
<protein>
    <recommendedName>
        <fullName evidence="2">Integrase catalytic domain-containing protein</fullName>
    </recommendedName>
</protein>
<reference evidence="3" key="2">
    <citation type="submission" date="2025-05" db="UniProtKB">
        <authorList>
            <consortium name="EnsemblMetazoa"/>
        </authorList>
    </citation>
    <scope>IDENTIFICATION</scope>
    <source>
        <strain evidence="3">Foshan</strain>
    </source>
</reference>
<dbReference type="InterPro" id="IPR000477">
    <property type="entry name" value="RT_dom"/>
</dbReference>
<reference evidence="4" key="1">
    <citation type="journal article" date="2015" name="Proc. Natl. Acad. Sci. U.S.A.">
        <title>Genome sequence of the Asian Tiger mosquito, Aedes albopictus, reveals insights into its biology, genetics, and evolution.</title>
        <authorList>
            <person name="Chen X.G."/>
            <person name="Jiang X."/>
            <person name="Gu J."/>
            <person name="Xu M."/>
            <person name="Wu Y."/>
            <person name="Deng Y."/>
            <person name="Zhang C."/>
            <person name="Bonizzoni M."/>
            <person name="Dermauw W."/>
            <person name="Vontas J."/>
            <person name="Armbruster P."/>
            <person name="Huang X."/>
            <person name="Yang Y."/>
            <person name="Zhang H."/>
            <person name="He W."/>
            <person name="Peng H."/>
            <person name="Liu Y."/>
            <person name="Wu K."/>
            <person name="Chen J."/>
            <person name="Lirakis M."/>
            <person name="Topalis P."/>
            <person name="Van Leeuwen T."/>
            <person name="Hall A.B."/>
            <person name="Jiang X."/>
            <person name="Thorpe C."/>
            <person name="Mueller R.L."/>
            <person name="Sun C."/>
            <person name="Waterhouse R.M."/>
            <person name="Yan G."/>
            <person name="Tu Z.J."/>
            <person name="Fang X."/>
            <person name="James A.A."/>
        </authorList>
    </citation>
    <scope>NUCLEOTIDE SEQUENCE [LARGE SCALE GENOMIC DNA]</scope>
    <source>
        <strain evidence="4">Foshan</strain>
    </source>
</reference>
<dbReference type="PANTHER" id="PTHR47331:SF1">
    <property type="entry name" value="GAG-LIKE PROTEIN"/>
    <property type="match status" value="1"/>
</dbReference>
<dbReference type="Gene3D" id="3.10.10.10">
    <property type="entry name" value="HIV Type 1 Reverse Transcriptase, subunit A, domain 1"/>
    <property type="match status" value="1"/>
</dbReference>
<dbReference type="InterPro" id="IPR008042">
    <property type="entry name" value="Retrotrans_Pao"/>
</dbReference>
<dbReference type="Proteomes" id="UP000069940">
    <property type="component" value="Unassembled WGS sequence"/>
</dbReference>
<dbReference type="RefSeq" id="XP_062703510.1">
    <property type="nucleotide sequence ID" value="XM_062847526.1"/>
</dbReference>
<proteinExistence type="predicted"/>
<dbReference type="InterPro" id="IPR040676">
    <property type="entry name" value="DUF5641"/>
</dbReference>
<dbReference type="Pfam" id="PF00078">
    <property type="entry name" value="RVT_1"/>
    <property type="match status" value="1"/>
</dbReference>
<dbReference type="InterPro" id="IPR001878">
    <property type="entry name" value="Znf_CCHC"/>
</dbReference>
<dbReference type="InterPro" id="IPR041588">
    <property type="entry name" value="Integrase_H2C2"/>
</dbReference>
<dbReference type="Gene3D" id="3.30.420.10">
    <property type="entry name" value="Ribonuclease H-like superfamily/Ribonuclease H"/>
    <property type="match status" value="1"/>
</dbReference>
<feature type="region of interest" description="Disordered" evidence="1">
    <location>
        <begin position="420"/>
        <end position="500"/>
    </location>
</feature>
<dbReference type="SUPFAM" id="SSF56672">
    <property type="entry name" value="DNA/RNA polymerases"/>
    <property type="match status" value="1"/>
</dbReference>
<dbReference type="Pfam" id="PF05380">
    <property type="entry name" value="Peptidase_A17"/>
    <property type="match status" value="1"/>
</dbReference>
<evidence type="ECO:0000259" key="2">
    <source>
        <dbReference type="PROSITE" id="PS50994"/>
    </source>
</evidence>
<feature type="compositionally biased region" description="Low complexity" evidence="1">
    <location>
        <begin position="430"/>
        <end position="447"/>
    </location>
</feature>
<feature type="domain" description="Integrase catalytic" evidence="2">
    <location>
        <begin position="1492"/>
        <end position="1688"/>
    </location>
</feature>
<dbReference type="InterPro" id="IPR043502">
    <property type="entry name" value="DNA/RNA_pol_sf"/>
</dbReference>
<dbReference type="InterPro" id="IPR012337">
    <property type="entry name" value="RNaseH-like_sf"/>
</dbReference>
<accession>A0ABM1ZAZ4</accession>
<dbReference type="CDD" id="cd01644">
    <property type="entry name" value="RT_pepA17"/>
    <property type="match status" value="1"/>
</dbReference>
<dbReference type="Pfam" id="PF18701">
    <property type="entry name" value="DUF5641"/>
    <property type="match status" value="1"/>
</dbReference>
<dbReference type="Pfam" id="PF03564">
    <property type="entry name" value="DUF1759"/>
    <property type="match status" value="1"/>
</dbReference>
<dbReference type="InterPro" id="IPR021109">
    <property type="entry name" value="Peptidase_aspartic_dom_sf"/>
</dbReference>
<evidence type="ECO:0000256" key="1">
    <source>
        <dbReference type="SAM" id="MobiDB-lite"/>
    </source>
</evidence>
<dbReference type="CDD" id="cd00303">
    <property type="entry name" value="retropepsin_like"/>
    <property type="match status" value="1"/>
</dbReference>
<keyword evidence="4" id="KW-1185">Reference proteome</keyword>
<dbReference type="SMART" id="SM00343">
    <property type="entry name" value="ZnF_C2HC"/>
    <property type="match status" value="2"/>
</dbReference>
<dbReference type="SUPFAM" id="SSF53098">
    <property type="entry name" value="Ribonuclease H-like"/>
    <property type="match status" value="1"/>
</dbReference>
<dbReference type="GeneID" id="134285969"/>
<name>A0ABM1ZAZ4_AEDAL</name>
<feature type="region of interest" description="Disordered" evidence="1">
    <location>
        <begin position="1804"/>
        <end position="1827"/>
    </location>
</feature>
<sequence length="1827" mass="205146">MATSDHEDPVAPATPNTKECKRLIIRRNSILGSAKLIGAFNEKYNPATDYTQIKFRLAKLDTLWTEFNEVQAEIELEYGLTEELSDGKATFEDMYYRLKGSLDSKLTLNNTPSTSAGHIPSPVAPPTQALGVRLPELKIPEFKGDFDEWMNFHDLFYTLIHSNHQLSEIQKFQYLKAVLKGDALRLVQSLAVTATNYDIAWDLLKKRFDNKNFLIKQHFSALLSMAPVKKESSSALSDLADVFEKHIGVLDKLEGPDDHWNSFLVEFLSSKLDSASQKEWENQLPDNQRPTYKDLVAFIHRRSRVLQSLTLSQSSHTTSKPEPRSPRVHVSSHSALTTESSKACIACHKGSHFLSSCDEFLKLSPKQRFNVAKKYGLCLNCLRSSHLVKDCPSGSCRTCNKRHHTLLHINASTTLAVLVDSQSNPPPQPQHASQSAPVVGSSSSVRACTADQSRVVSREMRPGSSPPGGQTKSFASPPSVTSSGSAHGSSPVTSCSAVTPSSTFAKRMNSTIFMLTAYVRVRDIDGNYSLARALLDSASERNFVTEDLAQRLRLKREKSDVDVYGIGNSVQHVSQSVSVNLSSRVGSFSASIDFLVLPSLTRILPSTNVDISNWVIPQNLPLADPKFNVPHGIDMIIGVQWFFTLLEDDQISLGPQLPILRKTVFGYAVAGDHATTEPIKTVVCNAALTIDKLTAAVQRFWEVESFEEGKALSLEEQYCEDHFRNTHSRAPDGRYVVRLPIREEMLSELGESLPVAHRRFQAMERKFLTNTRLHSDYSQFMEEYESLGHMEVVEPDLSTPHFFLPHHAIIRPDSTTTKTRVVFDGSCRSANNLSLNDICYVGPTVQPPLLATSMNFRMTKYVITADAEKMYRQIWVHDSDRALQQIVWRKYQSQELRAYQLNTVTYGTACAPFLATRVLNQLADDEKEKFPLAATLVKRSFYVDDCLAGDDDKHRMMDSCDQLIGLLASGGFVLRKWSSNDPDILSRIPENLRDNRDDLEIDKSCSVKTLGLLWHPQIDCFGFKVPTLSSSEPVTKRIALSEMSRLFDPMGLVGSVIVSAKIFLQSLWSNSFTWDSVLPQEYQDWWKSFRKEIETLSSLKVPRKVLIDNFVHVELHCFADASDKAYGCCIYVKSIDRCGKSACNLLISKSRVSPLTRQSTPRLELCAAVMAAQLADSVKKSIDLSCSTTFWSDSSIVLHWIASSSSSWKVYVSNRIAEIHRLTRGSEWRHVPSEANPADRVSRGVPASLVVNDQIWWHGPPFLAVERNRWPENIIELSPLHLRAREEEVRQTVSLVTTSPPMAISLINKHSTLVPLTHTFAWIRRFVSNSRLTAPNRVVGPLTTKEVDDSLRWLIGQVQEECFSAEIRFLQQNPGPVKKNFSFKSPLKKLNPFLDSEGLLRVHGRLELLEAPFDTRYPIILPAKHHLTNLIVTKTHIDTLHSGPQQLLSTLQQRFWVIRGRDAAKRVVNKCMVCFHCRPKPIEQLMGPLPAARVTPSRAFVKSGVDYCGPFFVRPPNRRGNSVKIFVAIFVCMASKAVHIEMVYSLSSDSFVSALKRFVSRRGRVSDVYCDNARTFVGANRQLQEHKQQFDAIHRSTGLAESCTEAGINFHFNPARSPHFGGLWEAAVKIFKHHLYRIMKTTLLTIEEFQTLITQIEGIMNSRPLTPLSSDPADVVALTPGHFLVGEPLHSLPEPDLSDIPVNRLNSFQHMQQKVQHFWRVWSRDYIGQLQSRQRWPLVQPDIQVGTMVLLKKEAAPPMKWPLGRIEAVFPGNDGHVRVVQVRTTTGCYRRAITEVCPLPIESGTEANEVPDAPSSPSAPPATTPYG</sequence>
<dbReference type="InterPro" id="IPR001584">
    <property type="entry name" value="Integrase_cat-core"/>
</dbReference>
<evidence type="ECO:0000313" key="4">
    <source>
        <dbReference type="Proteomes" id="UP000069940"/>
    </source>
</evidence>
<dbReference type="PANTHER" id="PTHR47331">
    <property type="entry name" value="PHD-TYPE DOMAIN-CONTAINING PROTEIN"/>
    <property type="match status" value="1"/>
</dbReference>
<feature type="region of interest" description="Disordered" evidence="1">
    <location>
        <begin position="310"/>
        <end position="334"/>
    </location>
</feature>